<name>A0A6G0QJC3_9STRA</name>
<comment type="caution">
    <text evidence="1">The sequence shown here is derived from an EMBL/GenBank/DDBJ whole genome shotgun (WGS) entry which is preliminary data.</text>
</comment>
<dbReference type="Proteomes" id="UP000486351">
    <property type="component" value="Unassembled WGS sequence"/>
</dbReference>
<evidence type="ECO:0000313" key="2">
    <source>
        <dbReference type="Proteomes" id="UP000486351"/>
    </source>
</evidence>
<evidence type="ECO:0000313" key="1">
    <source>
        <dbReference type="EMBL" id="KAE9290265.1"/>
    </source>
</evidence>
<organism evidence="1 2">
    <name type="scientific">Phytophthora fragariae</name>
    <dbReference type="NCBI Taxonomy" id="53985"/>
    <lineage>
        <taxon>Eukaryota</taxon>
        <taxon>Sar</taxon>
        <taxon>Stramenopiles</taxon>
        <taxon>Oomycota</taxon>
        <taxon>Peronosporomycetes</taxon>
        <taxon>Peronosporales</taxon>
        <taxon>Peronosporaceae</taxon>
        <taxon>Phytophthora</taxon>
    </lineage>
</organism>
<dbReference type="AlphaFoldDB" id="A0A6G0QJC3"/>
<reference evidence="1 2" key="1">
    <citation type="submission" date="2018-09" db="EMBL/GenBank/DDBJ databases">
        <title>Genomic investigation of the strawberry pathogen Phytophthora fragariae indicates pathogenicity is determined by transcriptional variation in three key races.</title>
        <authorList>
            <person name="Adams T.M."/>
            <person name="Armitage A.D."/>
            <person name="Sobczyk M.K."/>
            <person name="Bates H.J."/>
            <person name="Dunwell J.M."/>
            <person name="Nellist C.F."/>
            <person name="Harrison R.J."/>
        </authorList>
    </citation>
    <scope>NUCLEOTIDE SEQUENCE [LARGE SCALE GENOMIC DNA]</scope>
    <source>
        <strain evidence="1 2">NOV-77</strain>
    </source>
</reference>
<sequence>MVSSAGEGESTMGSLQVPTTAYMEVSSPRIPSSATSSRAVNLRRRKIEIEIVEGVPRGPTWKFPGLGSSEHVKVPHAELATRSDP</sequence>
<gene>
    <name evidence="1" type="ORF">PF008_g25657</name>
</gene>
<protein>
    <submittedName>
        <fullName evidence="1">Uncharacterized protein</fullName>
    </submittedName>
</protein>
<accession>A0A6G0QJC3</accession>
<proteinExistence type="predicted"/>
<dbReference type="EMBL" id="QXFY01002959">
    <property type="protein sequence ID" value="KAE9290265.1"/>
    <property type="molecule type" value="Genomic_DNA"/>
</dbReference>